<comment type="caution">
    <text evidence="4">The sequence shown here is derived from an EMBL/GenBank/DDBJ whole genome shotgun (WGS) entry which is preliminary data.</text>
</comment>
<dbReference type="InterPro" id="IPR001314">
    <property type="entry name" value="Peptidase_S1A"/>
</dbReference>
<dbReference type="PROSITE" id="PS00134">
    <property type="entry name" value="TRYPSIN_HIS"/>
    <property type="match status" value="1"/>
</dbReference>
<evidence type="ECO:0000256" key="2">
    <source>
        <dbReference type="SAM" id="SignalP"/>
    </source>
</evidence>
<keyword evidence="5" id="KW-1185">Reference proteome</keyword>
<dbReference type="Proteomes" id="UP001642540">
    <property type="component" value="Unassembled WGS sequence"/>
</dbReference>
<gene>
    <name evidence="4" type="ORF">ODALV1_LOCUS26564</name>
</gene>
<evidence type="ECO:0000256" key="1">
    <source>
        <dbReference type="ARBA" id="ARBA00023157"/>
    </source>
</evidence>
<reference evidence="4 5" key="1">
    <citation type="submission" date="2024-08" db="EMBL/GenBank/DDBJ databases">
        <authorList>
            <person name="Cucini C."/>
            <person name="Frati F."/>
        </authorList>
    </citation>
    <scope>NUCLEOTIDE SEQUENCE [LARGE SCALE GENOMIC DNA]</scope>
</reference>
<dbReference type="SMART" id="SM00020">
    <property type="entry name" value="Tryp_SPc"/>
    <property type="match status" value="1"/>
</dbReference>
<evidence type="ECO:0000259" key="3">
    <source>
        <dbReference type="PROSITE" id="PS50240"/>
    </source>
</evidence>
<dbReference type="Gene3D" id="2.40.10.10">
    <property type="entry name" value="Trypsin-like serine proteases"/>
    <property type="match status" value="1"/>
</dbReference>
<dbReference type="PROSITE" id="PS50240">
    <property type="entry name" value="TRYPSIN_DOM"/>
    <property type="match status" value="1"/>
</dbReference>
<dbReference type="PRINTS" id="PR00722">
    <property type="entry name" value="CHYMOTRYPSIN"/>
</dbReference>
<dbReference type="Pfam" id="PF00089">
    <property type="entry name" value="Trypsin"/>
    <property type="match status" value="1"/>
</dbReference>
<dbReference type="InterPro" id="IPR018114">
    <property type="entry name" value="TRYPSIN_HIS"/>
</dbReference>
<dbReference type="InterPro" id="IPR009003">
    <property type="entry name" value="Peptidase_S1_PA"/>
</dbReference>
<evidence type="ECO:0000313" key="4">
    <source>
        <dbReference type="EMBL" id="CAL8136686.1"/>
    </source>
</evidence>
<feature type="signal peptide" evidence="2">
    <location>
        <begin position="1"/>
        <end position="18"/>
    </location>
</feature>
<accession>A0ABP1RV81</accession>
<sequence>MTNFIFTLLLGSATLITGSVTQFPLLEENDDHRLRIIGGLSATDGEIPYQILLQDRGRSTCGGSFISVNGTHFVLTAAHCVPDVNDPSRYTVVAGEVDRRTNSGNEQTRKVTRIFRHDRFNTRSYVNDIALLVIDEPFKVNSYVSPIPLPNQGQKTSGEVVVSGWGRTSVFSRRLSPVLRQVYLSVIDDIPCRLLYASPNTWVYSSMLCAGKVTGGTGTCNGDSGGPLKAVNGDYLAAIGSWGAICAFPLQPGVYTEVSHYIDWIEQQAYKVSNLFGS</sequence>
<dbReference type="EMBL" id="CAXLJM020000111">
    <property type="protein sequence ID" value="CAL8136686.1"/>
    <property type="molecule type" value="Genomic_DNA"/>
</dbReference>
<feature type="chain" id="PRO_5045470398" description="Peptidase S1 domain-containing protein" evidence="2">
    <location>
        <begin position="19"/>
        <end position="278"/>
    </location>
</feature>
<dbReference type="InterPro" id="IPR001254">
    <property type="entry name" value="Trypsin_dom"/>
</dbReference>
<keyword evidence="2" id="KW-0732">Signal</keyword>
<dbReference type="CDD" id="cd00190">
    <property type="entry name" value="Tryp_SPc"/>
    <property type="match status" value="1"/>
</dbReference>
<feature type="domain" description="Peptidase S1" evidence="3">
    <location>
        <begin position="36"/>
        <end position="270"/>
    </location>
</feature>
<evidence type="ECO:0000313" key="5">
    <source>
        <dbReference type="Proteomes" id="UP001642540"/>
    </source>
</evidence>
<dbReference type="PANTHER" id="PTHR24252:SF7">
    <property type="entry name" value="HYALIN"/>
    <property type="match status" value="1"/>
</dbReference>
<name>A0ABP1RV81_9HEXA</name>
<proteinExistence type="predicted"/>
<dbReference type="PANTHER" id="PTHR24252">
    <property type="entry name" value="ACROSIN-RELATED"/>
    <property type="match status" value="1"/>
</dbReference>
<protein>
    <recommendedName>
        <fullName evidence="3">Peptidase S1 domain-containing protein</fullName>
    </recommendedName>
</protein>
<dbReference type="InterPro" id="IPR043504">
    <property type="entry name" value="Peptidase_S1_PA_chymotrypsin"/>
</dbReference>
<dbReference type="SUPFAM" id="SSF50494">
    <property type="entry name" value="Trypsin-like serine proteases"/>
    <property type="match status" value="1"/>
</dbReference>
<keyword evidence="1" id="KW-1015">Disulfide bond</keyword>
<organism evidence="4 5">
    <name type="scientific">Orchesella dallaii</name>
    <dbReference type="NCBI Taxonomy" id="48710"/>
    <lineage>
        <taxon>Eukaryota</taxon>
        <taxon>Metazoa</taxon>
        <taxon>Ecdysozoa</taxon>
        <taxon>Arthropoda</taxon>
        <taxon>Hexapoda</taxon>
        <taxon>Collembola</taxon>
        <taxon>Entomobryomorpha</taxon>
        <taxon>Entomobryoidea</taxon>
        <taxon>Orchesellidae</taxon>
        <taxon>Orchesellinae</taxon>
        <taxon>Orchesella</taxon>
    </lineage>
</organism>